<feature type="compositionally biased region" description="Polar residues" evidence="2">
    <location>
        <begin position="35"/>
        <end position="46"/>
    </location>
</feature>
<proteinExistence type="predicted"/>
<organism evidence="3 4">
    <name type="scientific">Paenibacillus residui</name>
    <dbReference type="NCBI Taxonomy" id="629724"/>
    <lineage>
        <taxon>Bacteria</taxon>
        <taxon>Bacillati</taxon>
        <taxon>Bacillota</taxon>
        <taxon>Bacilli</taxon>
        <taxon>Bacillales</taxon>
        <taxon>Paenibacillaceae</taxon>
        <taxon>Paenibacillus</taxon>
    </lineage>
</organism>
<evidence type="ECO:0000256" key="1">
    <source>
        <dbReference type="SAM" id="Coils"/>
    </source>
</evidence>
<evidence type="ECO:0000313" key="4">
    <source>
        <dbReference type="Proteomes" id="UP001597120"/>
    </source>
</evidence>
<feature type="coiled-coil region" evidence="1">
    <location>
        <begin position="3"/>
        <end position="30"/>
    </location>
</feature>
<sequence>MKVQELRDRVEELSEQNQTVLNEIDQLKKLIREGLSQQGDKGQSNPQSSSQRGGGASGGQQQSAAPKGSSSGSGQVSNLANELMQIKDMITHLETKTSQYVSNQSGGSLKEQDVVNLVLTLMDGMIDWTADFVQNNSQSNASGNSPSG</sequence>
<name>A0ABW3D972_9BACL</name>
<protein>
    <submittedName>
        <fullName evidence="3">Uncharacterized protein</fullName>
    </submittedName>
</protein>
<feature type="compositionally biased region" description="Low complexity" evidence="2">
    <location>
        <begin position="59"/>
        <end position="75"/>
    </location>
</feature>
<reference evidence="4" key="1">
    <citation type="journal article" date="2019" name="Int. J. Syst. Evol. Microbiol.">
        <title>The Global Catalogue of Microorganisms (GCM) 10K type strain sequencing project: providing services to taxonomists for standard genome sequencing and annotation.</title>
        <authorList>
            <consortium name="The Broad Institute Genomics Platform"/>
            <consortium name="The Broad Institute Genome Sequencing Center for Infectious Disease"/>
            <person name="Wu L."/>
            <person name="Ma J."/>
        </authorList>
    </citation>
    <scope>NUCLEOTIDE SEQUENCE [LARGE SCALE GENOMIC DNA]</scope>
    <source>
        <strain evidence="4">CCUG 57263</strain>
    </source>
</reference>
<gene>
    <name evidence="3" type="ORF">ACFQ03_07720</name>
</gene>
<dbReference type="RefSeq" id="WP_144932704.1">
    <property type="nucleotide sequence ID" value="NZ_JBHTIU010000027.1"/>
</dbReference>
<keyword evidence="1" id="KW-0175">Coiled coil</keyword>
<dbReference type="Proteomes" id="UP001597120">
    <property type="component" value="Unassembled WGS sequence"/>
</dbReference>
<dbReference type="Gene3D" id="1.20.5.170">
    <property type="match status" value="1"/>
</dbReference>
<evidence type="ECO:0000256" key="2">
    <source>
        <dbReference type="SAM" id="MobiDB-lite"/>
    </source>
</evidence>
<dbReference type="EMBL" id="JBHTIU010000027">
    <property type="protein sequence ID" value="MFD0869034.1"/>
    <property type="molecule type" value="Genomic_DNA"/>
</dbReference>
<accession>A0ABW3D972</accession>
<feature type="region of interest" description="Disordered" evidence="2">
    <location>
        <begin position="32"/>
        <end position="80"/>
    </location>
</feature>
<evidence type="ECO:0000313" key="3">
    <source>
        <dbReference type="EMBL" id="MFD0869034.1"/>
    </source>
</evidence>
<comment type="caution">
    <text evidence="3">The sequence shown here is derived from an EMBL/GenBank/DDBJ whole genome shotgun (WGS) entry which is preliminary data.</text>
</comment>
<keyword evidence="4" id="KW-1185">Reference proteome</keyword>